<evidence type="ECO:0000256" key="4">
    <source>
        <dbReference type="ARBA" id="ARBA00023288"/>
    </source>
</evidence>
<dbReference type="Pfam" id="PF09864">
    <property type="entry name" value="MliC"/>
    <property type="match status" value="1"/>
</dbReference>
<gene>
    <name evidence="7" type="ORF">GYM46_13720</name>
</gene>
<name>A0AB37E942_9CAUL</name>
<dbReference type="SUPFAM" id="SSF141488">
    <property type="entry name" value="YdhA-like"/>
    <property type="match status" value="1"/>
</dbReference>
<protein>
    <submittedName>
        <fullName evidence="7">Lysozyme inhibitor</fullName>
    </submittedName>
</protein>
<dbReference type="InterPro" id="IPR036328">
    <property type="entry name" value="MliC_sf"/>
</dbReference>
<keyword evidence="2" id="KW-0472">Membrane</keyword>
<evidence type="ECO:0000256" key="3">
    <source>
        <dbReference type="ARBA" id="ARBA00023139"/>
    </source>
</evidence>
<dbReference type="PROSITE" id="PS51257">
    <property type="entry name" value="PROKAR_LIPOPROTEIN"/>
    <property type="match status" value="1"/>
</dbReference>
<accession>A0AB37E942</accession>
<proteinExistence type="predicted"/>
<evidence type="ECO:0000259" key="6">
    <source>
        <dbReference type="Pfam" id="PF09864"/>
    </source>
</evidence>
<evidence type="ECO:0000313" key="8">
    <source>
        <dbReference type="Proteomes" id="UP000501325"/>
    </source>
</evidence>
<reference evidence="7 8" key="1">
    <citation type="submission" date="2020-01" db="EMBL/GenBank/DDBJ databases">
        <authorList>
            <person name="Wang S."/>
        </authorList>
    </citation>
    <scope>NUCLEOTIDE SEQUENCE [LARGE SCALE GENOMIC DNA]</scope>
    <source>
        <strain evidence="7 8">D151-2-6</strain>
    </source>
</reference>
<evidence type="ECO:0000256" key="5">
    <source>
        <dbReference type="SAM" id="SignalP"/>
    </source>
</evidence>
<feature type="domain" description="C-type lysozyme inhibitor" evidence="6">
    <location>
        <begin position="80"/>
        <end position="146"/>
    </location>
</feature>
<organism evidence="7 8">
    <name type="scientific">Brevundimonas mediterranea</name>
    <dbReference type="NCBI Taxonomy" id="74329"/>
    <lineage>
        <taxon>Bacteria</taxon>
        <taxon>Pseudomonadati</taxon>
        <taxon>Pseudomonadota</taxon>
        <taxon>Alphaproteobacteria</taxon>
        <taxon>Caulobacterales</taxon>
        <taxon>Caulobacteraceae</taxon>
        <taxon>Brevundimonas</taxon>
    </lineage>
</organism>
<sequence>MRISVLFKPVPPSSLVHRGLAAPALVAALALLAACGPDPDKAPSTGDEVKERAIEAQTARQRTGAEVQDRTLNRVVHTVYLCDNGERLSVDFDNPRQMATIRNSSGEAIDLYQERAADGIWYRASNVDLRGKGVLATWSVQGRQPTQCRAVD</sequence>
<feature type="signal peptide" evidence="5">
    <location>
        <begin position="1"/>
        <end position="33"/>
    </location>
</feature>
<feature type="chain" id="PRO_5044299332" evidence="5">
    <location>
        <begin position="34"/>
        <end position="152"/>
    </location>
</feature>
<dbReference type="Proteomes" id="UP000501325">
    <property type="component" value="Chromosome"/>
</dbReference>
<dbReference type="EMBL" id="CP048751">
    <property type="protein sequence ID" value="QIH73918.1"/>
    <property type="molecule type" value="Genomic_DNA"/>
</dbReference>
<keyword evidence="3" id="KW-0564">Palmitate</keyword>
<keyword evidence="4" id="KW-0449">Lipoprotein</keyword>
<dbReference type="Gene3D" id="2.40.128.200">
    <property type="match status" value="1"/>
</dbReference>
<evidence type="ECO:0000256" key="1">
    <source>
        <dbReference type="ARBA" id="ARBA00022729"/>
    </source>
</evidence>
<dbReference type="AlphaFoldDB" id="A0AB37E942"/>
<dbReference type="InterPro" id="IPR018660">
    <property type="entry name" value="MliC"/>
</dbReference>
<evidence type="ECO:0000313" key="7">
    <source>
        <dbReference type="EMBL" id="QIH73918.1"/>
    </source>
</evidence>
<evidence type="ECO:0000256" key="2">
    <source>
        <dbReference type="ARBA" id="ARBA00023136"/>
    </source>
</evidence>
<dbReference type="KEGG" id="bmed:GYM46_13720"/>
<keyword evidence="1 5" id="KW-0732">Signal</keyword>